<proteinExistence type="inferred from homology"/>
<dbReference type="PROSITE" id="PS00237">
    <property type="entry name" value="G_PROTEIN_RECEP_F1_1"/>
    <property type="match status" value="1"/>
</dbReference>
<dbReference type="FunFam" id="1.20.1070.10:FF:000034">
    <property type="entry name" value="G-protein coupled receptor 1"/>
    <property type="match status" value="1"/>
</dbReference>
<dbReference type="InterPro" id="IPR017452">
    <property type="entry name" value="GPCR_Rhodpsn_7TM"/>
</dbReference>
<dbReference type="PANTHER" id="PTHR24225">
    <property type="entry name" value="CHEMOTACTIC RECEPTOR"/>
    <property type="match status" value="1"/>
</dbReference>
<feature type="transmembrane region" description="Helical" evidence="11">
    <location>
        <begin position="176"/>
        <end position="202"/>
    </location>
</feature>
<dbReference type="GO" id="GO:0007200">
    <property type="term" value="P:phospholipase C-activating G protein-coupled receptor signaling pathway"/>
    <property type="evidence" value="ECO:0007669"/>
    <property type="project" value="TreeGrafter"/>
</dbReference>
<feature type="transmembrane region" description="Helical" evidence="11">
    <location>
        <begin position="252"/>
        <end position="275"/>
    </location>
</feature>
<dbReference type="PRINTS" id="PR00237">
    <property type="entry name" value="GPCRRHODOPSN"/>
</dbReference>
<feature type="transmembrane region" description="Helical" evidence="11">
    <location>
        <begin position="114"/>
        <end position="136"/>
    </location>
</feature>
<feature type="transmembrane region" description="Helical" evidence="11">
    <location>
        <begin position="35"/>
        <end position="53"/>
    </location>
</feature>
<evidence type="ECO:0000256" key="4">
    <source>
        <dbReference type="ARBA" id="ARBA00023040"/>
    </source>
</evidence>
<keyword evidence="2 10" id="KW-0812">Transmembrane</keyword>
<keyword evidence="8 10" id="KW-0807">Transducer</keyword>
<evidence type="ECO:0000256" key="9">
    <source>
        <dbReference type="ARBA" id="ARBA00025736"/>
    </source>
</evidence>
<protein>
    <recommendedName>
        <fullName evidence="12">G-protein coupled receptors family 1 profile domain-containing protein</fullName>
    </recommendedName>
</protein>
<evidence type="ECO:0000256" key="8">
    <source>
        <dbReference type="ARBA" id="ARBA00023224"/>
    </source>
</evidence>
<dbReference type="Pfam" id="PF00001">
    <property type="entry name" value="7tm_1"/>
    <property type="match status" value="1"/>
</dbReference>
<comment type="subcellular location">
    <subcellularLocation>
        <location evidence="1">Membrane</location>
        <topology evidence="1">Multi-pass membrane protein</topology>
    </subcellularLocation>
</comment>
<feature type="transmembrane region" description="Helical" evidence="11">
    <location>
        <begin position="73"/>
        <end position="94"/>
    </location>
</feature>
<organism evidence="13 14">
    <name type="scientific">Hymenochirus boettgeri</name>
    <name type="common">Congo dwarf clawed frog</name>
    <dbReference type="NCBI Taxonomy" id="247094"/>
    <lineage>
        <taxon>Eukaryota</taxon>
        <taxon>Metazoa</taxon>
        <taxon>Chordata</taxon>
        <taxon>Craniata</taxon>
        <taxon>Vertebrata</taxon>
        <taxon>Euteleostomi</taxon>
        <taxon>Amphibia</taxon>
        <taxon>Batrachia</taxon>
        <taxon>Anura</taxon>
        <taxon>Pipoidea</taxon>
        <taxon>Pipidae</taxon>
        <taxon>Pipinae</taxon>
        <taxon>Hymenochirus</taxon>
    </lineage>
</organism>
<evidence type="ECO:0000256" key="6">
    <source>
        <dbReference type="ARBA" id="ARBA00023157"/>
    </source>
</evidence>
<dbReference type="PROSITE" id="PS50262">
    <property type="entry name" value="G_PROTEIN_RECEP_F1_2"/>
    <property type="match status" value="1"/>
</dbReference>
<dbReference type="GO" id="GO:0006954">
    <property type="term" value="P:inflammatory response"/>
    <property type="evidence" value="ECO:0007669"/>
    <property type="project" value="TreeGrafter"/>
</dbReference>
<reference evidence="13" key="1">
    <citation type="thesis" date="2020" institute="ProQuest LLC" country="789 East Eisenhower Parkway, Ann Arbor, MI, USA">
        <title>Comparative Genomics and Chromosome Evolution.</title>
        <authorList>
            <person name="Mudd A.B."/>
        </authorList>
    </citation>
    <scope>NUCLEOTIDE SEQUENCE</scope>
    <source>
        <strain evidence="13">Female2</strain>
        <tissue evidence="13">Blood</tissue>
    </source>
</reference>
<dbReference type="InterPro" id="IPR000826">
    <property type="entry name" value="Formyl_rcpt-rel"/>
</dbReference>
<dbReference type="PANTHER" id="PTHR24225:SF75">
    <property type="entry name" value="N-FORMYL PEPTIDE RECEPTOR 2"/>
    <property type="match status" value="1"/>
</dbReference>
<comment type="similarity">
    <text evidence="10">Belongs to the G-protein coupled receptor 1 family.</text>
</comment>
<comment type="caution">
    <text evidence="13">The sequence shown here is derived from an EMBL/GenBank/DDBJ whole genome shotgun (WGS) entry which is preliminary data.</text>
</comment>
<evidence type="ECO:0000256" key="10">
    <source>
        <dbReference type="RuleBase" id="RU000688"/>
    </source>
</evidence>
<feature type="transmembrane region" description="Helical" evidence="11">
    <location>
        <begin position="6"/>
        <end position="23"/>
    </location>
</feature>
<gene>
    <name evidence="13" type="ORF">GDO86_012227</name>
</gene>
<evidence type="ECO:0000256" key="5">
    <source>
        <dbReference type="ARBA" id="ARBA00023136"/>
    </source>
</evidence>
<keyword evidence="7 10" id="KW-0675">Receptor</keyword>
<accession>A0A8T2IP81</accession>
<feature type="domain" description="G-protein coupled receptors family 1 profile" evidence="12">
    <location>
        <begin position="16"/>
        <end position="272"/>
    </location>
</feature>
<sequence>MSIICYSVTFILGIVGNGLVIWISGFKMKKTVNTIWFFNLGFTDFCFCLFLPLHITEWANNGIWPFGPVMCKLVYTTLFLNMSVSISFLTIISVDRCVSIQCPVWSKNHRNCKLATSISVIIWFLCLVLSSPYLAFYNIEKHQDENISYCSDDYAAWINITTSDEWTFDLRNKAMFITRFVSMFLIPFFIVLVCYGLIAFHVRKSSRLSGSRRTFRIIIIIVLCFFSCWFLFHLMPFLNFMKIGMNEDLRFFMHHFADCLAYFNSCLNPMVYVFTGRSFKKVLRKSIPFLLENTFREREDI</sequence>
<dbReference type="PRINTS" id="PR00526">
    <property type="entry name" value="FMETLEUPHER"/>
</dbReference>
<evidence type="ECO:0000259" key="12">
    <source>
        <dbReference type="PROSITE" id="PS50262"/>
    </source>
</evidence>
<evidence type="ECO:0000256" key="1">
    <source>
        <dbReference type="ARBA" id="ARBA00004141"/>
    </source>
</evidence>
<dbReference type="InterPro" id="IPR000276">
    <property type="entry name" value="GPCR_Rhodpsn"/>
</dbReference>
<keyword evidence="14" id="KW-1185">Reference proteome</keyword>
<evidence type="ECO:0000256" key="2">
    <source>
        <dbReference type="ARBA" id="ARBA00022692"/>
    </source>
</evidence>
<evidence type="ECO:0000256" key="11">
    <source>
        <dbReference type="SAM" id="Phobius"/>
    </source>
</evidence>
<feature type="transmembrane region" description="Helical" evidence="11">
    <location>
        <begin position="214"/>
        <end position="232"/>
    </location>
</feature>
<evidence type="ECO:0000256" key="3">
    <source>
        <dbReference type="ARBA" id="ARBA00022989"/>
    </source>
</evidence>
<dbReference type="Gene3D" id="1.20.1070.10">
    <property type="entry name" value="Rhodopsin 7-helix transmembrane proteins"/>
    <property type="match status" value="1"/>
</dbReference>
<keyword evidence="5 11" id="KW-0472">Membrane</keyword>
<dbReference type="AlphaFoldDB" id="A0A8T2IP81"/>
<dbReference type="GO" id="GO:0004875">
    <property type="term" value="F:complement receptor activity"/>
    <property type="evidence" value="ECO:0007669"/>
    <property type="project" value="TreeGrafter"/>
</dbReference>
<evidence type="ECO:0000313" key="14">
    <source>
        <dbReference type="Proteomes" id="UP000812440"/>
    </source>
</evidence>
<dbReference type="EMBL" id="JAACNH010000008">
    <property type="protein sequence ID" value="KAG8433782.1"/>
    <property type="molecule type" value="Genomic_DNA"/>
</dbReference>
<dbReference type="OrthoDB" id="6088892at2759"/>
<name>A0A8T2IP81_9PIPI</name>
<keyword evidence="3 11" id="KW-1133">Transmembrane helix</keyword>
<dbReference type="GO" id="GO:0007204">
    <property type="term" value="P:positive regulation of cytosolic calcium ion concentration"/>
    <property type="evidence" value="ECO:0007669"/>
    <property type="project" value="TreeGrafter"/>
</dbReference>
<keyword evidence="6" id="KW-1015">Disulfide bond</keyword>
<dbReference type="Proteomes" id="UP000812440">
    <property type="component" value="Chromosome 7"/>
</dbReference>
<dbReference type="GO" id="GO:0004982">
    <property type="term" value="F:N-formyl peptide receptor activity"/>
    <property type="evidence" value="ECO:0007669"/>
    <property type="project" value="TreeGrafter"/>
</dbReference>
<comment type="similarity">
    <text evidence="9">Belongs to the chemokine-like receptor (CMKLR) family.</text>
</comment>
<keyword evidence="4 10" id="KW-0297">G-protein coupled receptor</keyword>
<evidence type="ECO:0000313" key="13">
    <source>
        <dbReference type="EMBL" id="KAG8433782.1"/>
    </source>
</evidence>
<dbReference type="SUPFAM" id="SSF81321">
    <property type="entry name" value="Family A G protein-coupled receptor-like"/>
    <property type="match status" value="1"/>
</dbReference>
<dbReference type="GO" id="GO:0005886">
    <property type="term" value="C:plasma membrane"/>
    <property type="evidence" value="ECO:0007669"/>
    <property type="project" value="TreeGrafter"/>
</dbReference>
<evidence type="ECO:0000256" key="7">
    <source>
        <dbReference type="ARBA" id="ARBA00023170"/>
    </source>
</evidence>